<dbReference type="KEGG" id="tpp:TPASS_0134"/>
<protein>
    <submittedName>
        <fullName evidence="1">Uncharacterized protein</fullName>
    </submittedName>
</protein>
<sequence length="376" mass="40131">MCKPRVWRIAHTIVHVGALLLGTSQLTTCDFSGIFATIQQEVAIKSPSIPGAIYGLVKAGDKLYATNGRLWEKELNGIKWKPVPFLDGQDKRIDSLAASNTCVFACVSGDGVYKYTAGTTSSQKESNTDKAQAVVQMSDGKVVLQCALGDEKTTPSDADERLLGGGQGYLVTSKGFYTLPGSASCEVISETKDVTCKAEAPILASACDGSNTYILTKDKVYCRYTNGSGSTPTTWCDVEHKVSEPLALAVFKNKGETFLLVGGQQGYGEIKIATASGSSSSSSCVPLTAENVHATTGWGTNCSTPEGSAEQYRSTIGRWAVSGIYVIKKDTSGGRKKRSTSTDCERPDLYVAVGDASDTYTGLWKFDTATNTWNRE</sequence>
<proteinExistence type="predicted"/>
<dbReference type="EMBL" id="CP000805">
    <property type="protein sequence ID" value="ACD70561.1"/>
    <property type="molecule type" value="Genomic_DNA"/>
</dbReference>
<name>A0A0H3BIG3_TREPS</name>
<reference evidence="1 2" key="1">
    <citation type="journal article" date="2008" name="BMC Microbiol.">
        <title>Complete genome sequence of Treponema pallidum ssp. pallidum strain SS14 determined with oligonucleotide arrays.</title>
        <authorList>
            <person name="Matejkova P."/>
            <person name="Strouhal M."/>
            <person name="Smajs D."/>
            <person name="Norris S.J."/>
            <person name="Palzkill T."/>
            <person name="Petrosino J.F."/>
            <person name="Sodergren E."/>
            <person name="Norton J.E."/>
            <person name="Singh J."/>
            <person name="Richmond T.A."/>
            <person name="Molla M.N."/>
            <person name="Albert T.J."/>
            <person name="Weinstock G.M."/>
        </authorList>
    </citation>
    <scope>NUCLEOTIDE SEQUENCE [LARGE SCALE GENOMIC DNA]</scope>
    <source>
        <strain evidence="1 2">SS14</strain>
    </source>
</reference>
<dbReference type="Proteomes" id="UP000001202">
    <property type="component" value="Chromosome"/>
</dbReference>
<accession>A0A0H3BIG3</accession>
<organism evidence="1 2">
    <name type="scientific">Treponema pallidum subsp. pallidum (strain SS14)</name>
    <dbReference type="NCBI Taxonomy" id="455434"/>
    <lineage>
        <taxon>Bacteria</taxon>
        <taxon>Pseudomonadati</taxon>
        <taxon>Spirochaetota</taxon>
        <taxon>Spirochaetia</taxon>
        <taxon>Spirochaetales</taxon>
        <taxon>Treponemataceae</taxon>
        <taxon>Treponema</taxon>
    </lineage>
</organism>
<evidence type="ECO:0000313" key="2">
    <source>
        <dbReference type="Proteomes" id="UP000001202"/>
    </source>
</evidence>
<dbReference type="RefSeq" id="WP_012460522.1">
    <property type="nucleotide sequence ID" value="NC_010741.1"/>
</dbReference>
<dbReference type="PATRIC" id="fig|455434.6.peg.140"/>
<evidence type="ECO:0000313" key="1">
    <source>
        <dbReference type="EMBL" id="ACD70561.1"/>
    </source>
</evidence>
<gene>
    <name evidence="1" type="ordered locus">TPASS_0134</name>
</gene>
<dbReference type="AlphaFoldDB" id="A0A0H3BIG3"/>